<dbReference type="EMBL" id="JAGXEW010000032">
    <property type="protein sequence ID" value="KAK1155140.1"/>
    <property type="molecule type" value="Genomic_DNA"/>
</dbReference>
<dbReference type="AlphaFoldDB" id="A0AAD8CQA3"/>
<dbReference type="Pfam" id="PF04749">
    <property type="entry name" value="PLAC8"/>
    <property type="match status" value="1"/>
</dbReference>
<comment type="similarity">
    <text evidence="1">Belongs to the cornifelin family.</text>
</comment>
<dbReference type="PANTHER" id="PTHR15907">
    <property type="entry name" value="DUF614 FAMILY PROTEIN-RELATED"/>
    <property type="match status" value="1"/>
</dbReference>
<name>A0AAD8CQA3_ACIOX</name>
<evidence type="ECO:0000313" key="4">
    <source>
        <dbReference type="Proteomes" id="UP001230051"/>
    </source>
</evidence>
<dbReference type="InterPro" id="IPR006461">
    <property type="entry name" value="PLAC_motif_containing"/>
</dbReference>
<dbReference type="NCBIfam" id="TIGR01571">
    <property type="entry name" value="A_thal_Cys_rich"/>
    <property type="match status" value="1"/>
</dbReference>
<gene>
    <name evidence="3" type="ORF">AOXY_G27521</name>
    <name evidence="2" type="ORF">AOXY_G32187</name>
</gene>
<reference evidence="3" key="1">
    <citation type="submission" date="2022-02" db="EMBL/GenBank/DDBJ databases">
        <title>Atlantic sturgeon de novo genome assembly.</title>
        <authorList>
            <person name="Stock M."/>
            <person name="Klopp C."/>
            <person name="Guiguen Y."/>
            <person name="Cabau C."/>
            <person name="Parinello H."/>
            <person name="Santidrian Yebra-Pimentel E."/>
            <person name="Kuhl H."/>
            <person name="Dirks R.P."/>
            <person name="Guessner J."/>
            <person name="Wuertz S."/>
            <person name="Du K."/>
            <person name="Schartl M."/>
        </authorList>
    </citation>
    <scope>NUCLEOTIDE SEQUENCE</scope>
    <source>
        <strain evidence="3">STURGEONOMICS-FGT-2020</strain>
        <tissue evidence="3">Whole blood</tissue>
    </source>
</reference>
<organism evidence="3 4">
    <name type="scientific">Acipenser oxyrinchus oxyrinchus</name>
    <dbReference type="NCBI Taxonomy" id="40147"/>
    <lineage>
        <taxon>Eukaryota</taxon>
        <taxon>Metazoa</taxon>
        <taxon>Chordata</taxon>
        <taxon>Craniata</taxon>
        <taxon>Vertebrata</taxon>
        <taxon>Euteleostomi</taxon>
        <taxon>Actinopterygii</taxon>
        <taxon>Chondrostei</taxon>
        <taxon>Acipenseriformes</taxon>
        <taxon>Acipenseridae</taxon>
        <taxon>Acipenser</taxon>
    </lineage>
</organism>
<protein>
    <recommendedName>
        <fullName evidence="5">Cornifelin</fullName>
    </recommendedName>
</protein>
<accession>A0AAD8CQA3</accession>
<comment type="caution">
    <text evidence="3">The sequence shown here is derived from an EMBL/GenBank/DDBJ whole genome shotgun (WGS) entry which is preliminary data.</text>
</comment>
<sequence>MSYQPEVITSQQQVSITSYTVTNSDGSWSSNVCDCCDDMGICLCGAFVPCILSCRVAEDYGECCLLPCLPGTMLAMRTGMREKYHIQGSICDDWVVMHCLPLCGLCQMAREQKRH</sequence>
<proteinExistence type="inferred from homology"/>
<keyword evidence="4" id="KW-1185">Reference proteome</keyword>
<evidence type="ECO:0000313" key="2">
    <source>
        <dbReference type="EMBL" id="KAK1151834.1"/>
    </source>
</evidence>
<evidence type="ECO:0000256" key="1">
    <source>
        <dbReference type="ARBA" id="ARBA00009024"/>
    </source>
</evidence>
<dbReference type="EMBL" id="JAGXEW010000050">
    <property type="protein sequence ID" value="KAK1151834.1"/>
    <property type="molecule type" value="Genomic_DNA"/>
</dbReference>
<dbReference type="Proteomes" id="UP001230051">
    <property type="component" value="Unassembled WGS sequence"/>
</dbReference>
<evidence type="ECO:0000313" key="3">
    <source>
        <dbReference type="EMBL" id="KAK1155140.1"/>
    </source>
</evidence>
<evidence type="ECO:0008006" key="5">
    <source>
        <dbReference type="Google" id="ProtNLM"/>
    </source>
</evidence>